<proteinExistence type="predicted"/>
<gene>
    <name evidence="2" type="ORF">C7B77_00005</name>
</gene>
<accession>A0A2T1GNT2</accession>
<name>A0A2T1GNT2_9CYAN</name>
<keyword evidence="3" id="KW-1185">Reference proteome</keyword>
<evidence type="ECO:0000313" key="2">
    <source>
        <dbReference type="EMBL" id="PSB59615.1"/>
    </source>
</evidence>
<feature type="region of interest" description="Disordered" evidence="1">
    <location>
        <begin position="74"/>
        <end position="102"/>
    </location>
</feature>
<evidence type="ECO:0000313" key="3">
    <source>
        <dbReference type="Proteomes" id="UP000238937"/>
    </source>
</evidence>
<comment type="caution">
    <text evidence="2">The sequence shown here is derived from an EMBL/GenBank/DDBJ whole genome shotgun (WGS) entry which is preliminary data.</text>
</comment>
<feature type="compositionally biased region" description="Low complexity" evidence="1">
    <location>
        <begin position="74"/>
        <end position="83"/>
    </location>
</feature>
<dbReference type="AlphaFoldDB" id="A0A2T1GNT2"/>
<protein>
    <submittedName>
        <fullName evidence="2">Uncharacterized protein</fullName>
    </submittedName>
</protein>
<evidence type="ECO:0000256" key="1">
    <source>
        <dbReference type="SAM" id="MobiDB-lite"/>
    </source>
</evidence>
<feature type="region of interest" description="Disordered" evidence="1">
    <location>
        <begin position="119"/>
        <end position="150"/>
    </location>
</feature>
<reference evidence="2 3" key="1">
    <citation type="submission" date="2018-03" db="EMBL/GenBank/DDBJ databases">
        <title>The ancient ancestry and fast evolution of plastids.</title>
        <authorList>
            <person name="Moore K.R."/>
            <person name="Magnabosco C."/>
            <person name="Momper L."/>
            <person name="Gold D.A."/>
            <person name="Bosak T."/>
            <person name="Fournier G.P."/>
        </authorList>
    </citation>
    <scope>NUCLEOTIDE SEQUENCE [LARGE SCALE GENOMIC DNA]</scope>
    <source>
        <strain evidence="2 3">CCALA 037</strain>
    </source>
</reference>
<sequence length="150" mass="17385">MHRLTRPFGGFMTIAQNHPQPLPIDLNNTDIHLSPEQLERLRTNNPDLHLELTEDGKLIAFPSSSVAERVEASVVEEVPSPESNPISRSTSSGRDRFPELTPTEIARRVAAFERFQERQRQRWESLTPEERAEHDRQFEALYKSLEESRR</sequence>
<dbReference type="Proteomes" id="UP000238937">
    <property type="component" value="Unassembled WGS sequence"/>
</dbReference>
<dbReference type="EMBL" id="PVWO01000001">
    <property type="protein sequence ID" value="PSB59615.1"/>
    <property type="molecule type" value="Genomic_DNA"/>
</dbReference>
<organism evidence="2 3">
    <name type="scientific">Chamaesiphon polymorphus CCALA 037</name>
    <dbReference type="NCBI Taxonomy" id="2107692"/>
    <lineage>
        <taxon>Bacteria</taxon>
        <taxon>Bacillati</taxon>
        <taxon>Cyanobacteriota</taxon>
        <taxon>Cyanophyceae</taxon>
        <taxon>Gomontiellales</taxon>
        <taxon>Chamaesiphonaceae</taxon>
        <taxon>Chamaesiphon</taxon>
    </lineage>
</organism>